<accession>A0A8H8CXR4</accession>
<protein>
    <submittedName>
        <fullName evidence="1">Uncharacterized protein</fullName>
    </submittedName>
</protein>
<dbReference type="AlphaFoldDB" id="A0A8H8CXR4"/>
<reference evidence="1 2" key="1">
    <citation type="submission" date="2021-01" db="EMBL/GenBank/DDBJ databases">
        <title>Chromosome-level genome assembly of a human fungal pathogen reveals clustering of transcriptionally co-regulated genes.</title>
        <authorList>
            <person name="Voorhies M."/>
            <person name="Cohen S."/>
            <person name="Shea T.P."/>
            <person name="Petrus S."/>
            <person name="Munoz J.F."/>
            <person name="Poplawski S."/>
            <person name="Goldman W.E."/>
            <person name="Michael T."/>
            <person name="Cuomo C.A."/>
            <person name="Sil A."/>
            <person name="Beyhan S."/>
        </authorList>
    </citation>
    <scope>NUCLEOTIDE SEQUENCE [LARGE SCALE GENOMIC DNA]</scope>
    <source>
        <strain evidence="1 2">G184AR</strain>
    </source>
</reference>
<dbReference type="VEuPathDB" id="FungiDB:I7I52_05397"/>
<comment type="caution">
    <text evidence="1">The sequence shown here is derived from an EMBL/GenBank/DDBJ whole genome shotgun (WGS) entry which is preliminary data.</text>
</comment>
<dbReference type="OrthoDB" id="10340589at2759"/>
<dbReference type="Proteomes" id="UP000670092">
    <property type="component" value="Unassembled WGS sequence"/>
</dbReference>
<evidence type="ECO:0000313" key="1">
    <source>
        <dbReference type="EMBL" id="KAG5293915.1"/>
    </source>
</evidence>
<sequence length="67" mass="7560">MTMRRETCSPSVNEPSHILNIAVHPDAEFQRRQGTSRITALRQVAPLNIHPKCRLRVVKKALTTLNG</sequence>
<organism evidence="1 2">
    <name type="scientific">Ajellomyces capsulatus</name>
    <name type="common">Darling's disease fungus</name>
    <name type="synonym">Histoplasma capsulatum</name>
    <dbReference type="NCBI Taxonomy" id="5037"/>
    <lineage>
        <taxon>Eukaryota</taxon>
        <taxon>Fungi</taxon>
        <taxon>Dikarya</taxon>
        <taxon>Ascomycota</taxon>
        <taxon>Pezizomycotina</taxon>
        <taxon>Eurotiomycetes</taxon>
        <taxon>Eurotiomycetidae</taxon>
        <taxon>Onygenales</taxon>
        <taxon>Ajellomycetaceae</taxon>
        <taxon>Histoplasma</taxon>
    </lineage>
</organism>
<dbReference type="EMBL" id="JAEVHI010000004">
    <property type="protein sequence ID" value="KAG5293915.1"/>
    <property type="molecule type" value="Genomic_DNA"/>
</dbReference>
<evidence type="ECO:0000313" key="2">
    <source>
        <dbReference type="Proteomes" id="UP000670092"/>
    </source>
</evidence>
<gene>
    <name evidence="1" type="ORF">I7I52_05397</name>
</gene>
<name>A0A8H8CXR4_AJECA</name>
<proteinExistence type="predicted"/>